<name>A0ABQ7ZQN5_BRANA</name>
<comment type="caution">
    <text evidence="2">The sequence shown here is derived from an EMBL/GenBank/DDBJ whole genome shotgun (WGS) entry which is preliminary data.</text>
</comment>
<evidence type="ECO:0000313" key="3">
    <source>
        <dbReference type="Proteomes" id="UP000824890"/>
    </source>
</evidence>
<organism evidence="2 3">
    <name type="scientific">Brassica napus</name>
    <name type="common">Rape</name>
    <dbReference type="NCBI Taxonomy" id="3708"/>
    <lineage>
        <taxon>Eukaryota</taxon>
        <taxon>Viridiplantae</taxon>
        <taxon>Streptophyta</taxon>
        <taxon>Embryophyta</taxon>
        <taxon>Tracheophyta</taxon>
        <taxon>Spermatophyta</taxon>
        <taxon>Magnoliopsida</taxon>
        <taxon>eudicotyledons</taxon>
        <taxon>Gunneridae</taxon>
        <taxon>Pentapetalae</taxon>
        <taxon>rosids</taxon>
        <taxon>malvids</taxon>
        <taxon>Brassicales</taxon>
        <taxon>Brassicaceae</taxon>
        <taxon>Brassiceae</taxon>
        <taxon>Brassica</taxon>
    </lineage>
</organism>
<dbReference type="Pfam" id="PF03140">
    <property type="entry name" value="DUF247"/>
    <property type="match status" value="2"/>
</dbReference>
<keyword evidence="1" id="KW-1133">Transmembrane helix</keyword>
<keyword evidence="1" id="KW-0812">Transmembrane</keyword>
<reference evidence="2 3" key="1">
    <citation type="submission" date="2021-05" db="EMBL/GenBank/DDBJ databases">
        <title>Genome Assembly of Synthetic Allotetraploid Brassica napus Reveals Homoeologous Exchanges between Subgenomes.</title>
        <authorList>
            <person name="Davis J.T."/>
        </authorList>
    </citation>
    <scope>NUCLEOTIDE SEQUENCE [LARGE SCALE GENOMIC DNA]</scope>
    <source>
        <strain evidence="3">cv. Da-Ae</strain>
        <tissue evidence="2">Seedling</tissue>
    </source>
</reference>
<dbReference type="PANTHER" id="PTHR31170:SF8">
    <property type="entry name" value="EXPRESSED PROTEIN-RELATED"/>
    <property type="match status" value="1"/>
</dbReference>
<dbReference type="Proteomes" id="UP000824890">
    <property type="component" value="Unassembled WGS sequence"/>
</dbReference>
<keyword evidence="1" id="KW-0472">Membrane</keyword>
<keyword evidence="3" id="KW-1185">Reference proteome</keyword>
<accession>A0ABQ7ZQN5</accession>
<evidence type="ECO:0000256" key="1">
    <source>
        <dbReference type="SAM" id="Phobius"/>
    </source>
</evidence>
<proteinExistence type="predicted"/>
<sequence>YCVQHLLGLHLCSCHFIFDVPCHITPILEDLFLLENQLPYALLENLFEPFLFQFRFEETLRDIILRVFRHFTDLFRRVRVATLGLPEEQAGRAEQPKIIKSLDNADKLDSAGVEFANVGEENDISLVIVFKGGALTMPCFTAEENTERVMRSIMTLEQCHYPLSAYVCNYIAFLNFLIDTDADVDLLVKKVQIVWYTFRIQDFRKLAAGDGASRTSLRISPPSFVSSLKALDCIAGQDPPWPPDLLFLKPDLESHLPLVAENLSAPLLLESAPNDSRPLPLALPPLGSCSKETEPFVSVAAPLKADLWVNKLKSPPGKLSKLGSPSFASDGSSVVKAPDSISLRPSNLWKGFLVAQFHGTPPSPSKIIQMEFATFTSKIIQKSGSSLEWISVAHRSTPLIRRSSSVSQDIASVTTSQFEKEEELIKSAQMILRARMEASDGHHYSFWNAADRKKMRQQQRDSIILLCSSSDSGDSINKAALIPLHPQVNDSTGTSLPKEAPSFVEAYVFVGMGLNGDTRQIDVPRWIRTNRPSIGGLLETHIKRLASSPVLRNASELSRHLEYEKMEQHKKKYLENFALMYGNQTVEEFIRIIVRDEKIVRACYAESTDWISSEDFVEMMLVDSVFILVFLKQTGRRYIDKTGDFLFDKSCHRDTIFEDLLLLENQLPFSLLENLFGPFFIKFGDNLTFHMFRCVRLEKLGLTKKDQIYEQYSKKFLIKNLHNADELDSAGVDIVGNKVERGTSFERGVLTMPCFTARGHTERLWRNIMALEQCHYTYAAYVCHYITFLDFLIDTEQDVELLVNKGVIKNLLGHSESVVEMVNKMCLGLADNGSYYYDIAERLNKYYDNRLNRSLATLRRVYFKDLWTGTATIAAVIILVLTLIGTVTSVLQVTQDDSDPTKSLLPPPPSRDL</sequence>
<feature type="transmembrane region" description="Helical" evidence="1">
    <location>
        <begin position="866"/>
        <end position="891"/>
    </location>
</feature>
<gene>
    <name evidence="2" type="ORF">HID58_058419</name>
</gene>
<dbReference type="PANTHER" id="PTHR31170">
    <property type="entry name" value="BNAC04G53230D PROTEIN"/>
    <property type="match status" value="1"/>
</dbReference>
<evidence type="ECO:0000313" key="2">
    <source>
        <dbReference type="EMBL" id="KAH0882323.1"/>
    </source>
</evidence>
<feature type="non-terminal residue" evidence="2">
    <location>
        <position position="1"/>
    </location>
</feature>
<dbReference type="EMBL" id="JAGKQM010000014">
    <property type="protein sequence ID" value="KAH0882323.1"/>
    <property type="molecule type" value="Genomic_DNA"/>
</dbReference>
<protein>
    <submittedName>
        <fullName evidence="2">Uncharacterized protein</fullName>
    </submittedName>
</protein>
<dbReference type="InterPro" id="IPR004158">
    <property type="entry name" value="DUF247_pln"/>
</dbReference>